<evidence type="ECO:0000256" key="3">
    <source>
        <dbReference type="ARBA" id="ARBA00022630"/>
    </source>
</evidence>
<feature type="domain" description="Acyl-CoA oxidase/dehydrogenase middle" evidence="10">
    <location>
        <begin position="124"/>
        <end position="219"/>
    </location>
</feature>
<keyword evidence="13" id="KW-1185">Reference proteome</keyword>
<dbReference type="FunFam" id="2.40.110.10:FF:000001">
    <property type="entry name" value="Acyl-CoA dehydrogenase, mitochondrial"/>
    <property type="match status" value="1"/>
</dbReference>
<evidence type="ECO:0000256" key="7">
    <source>
        <dbReference type="ARBA" id="ARBA00067585"/>
    </source>
</evidence>
<accession>A0A7W5C5E1</accession>
<dbReference type="FunFam" id="1.10.540.10:FF:000002">
    <property type="entry name" value="Acyl-CoA dehydrogenase FadE19"/>
    <property type="match status" value="1"/>
</dbReference>
<dbReference type="InterPro" id="IPR006091">
    <property type="entry name" value="Acyl-CoA_Oxase/DH_mid-dom"/>
</dbReference>
<evidence type="ECO:0000256" key="1">
    <source>
        <dbReference type="ARBA" id="ARBA00001974"/>
    </source>
</evidence>
<evidence type="ECO:0000259" key="10">
    <source>
        <dbReference type="Pfam" id="PF02770"/>
    </source>
</evidence>
<dbReference type="InterPro" id="IPR013786">
    <property type="entry name" value="AcylCoA_DH/ox_N"/>
</dbReference>
<dbReference type="Pfam" id="PF00441">
    <property type="entry name" value="Acyl-CoA_dh_1"/>
    <property type="match status" value="1"/>
</dbReference>
<proteinExistence type="inferred from homology"/>
<comment type="cofactor">
    <cofactor evidence="1 8">
        <name>FAD</name>
        <dbReference type="ChEBI" id="CHEBI:57692"/>
    </cofactor>
</comment>
<sequence length="382" mass="41081">MAMELRFTREQVDLQDAVRQFAEQEIAPVVHEMEETDQFPSSLLANMAQEGLMGIPIPKKWKGAGLDFISYIIAIHEISKVSAAVGVILSVHTSVGTMPILKYGNDEQIAKFVPSLAAGEALGAFALTEPQAGSDAAAIRTSADLVGDHYILNGSKLFITNAGVAQTYVTFAITDAAKGSYGISAFIVEQDTTGFAIGRKERKLGLHGSNTCEIMFDQVQLPVAQRLGTEGSGFEIALGALDGGRIGIAAQALGIAEAALQLTIDRMNQGFMPFGRTAPLHRNYKAKWAELSVQVEAARMLVYRAAYLRQQGLPCTKEASAAKMYAADTAVRVTNESMAILDMDGCLSGSGIERMFRDAKATQIYEGTNEIHRIVISGQLLK</sequence>
<dbReference type="Gene3D" id="2.40.110.10">
    <property type="entry name" value="Butyryl-CoA Dehydrogenase, subunit A, domain 2"/>
    <property type="match status" value="1"/>
</dbReference>
<feature type="domain" description="Acyl-CoA dehydrogenase/oxidase C-terminal" evidence="9">
    <location>
        <begin position="231"/>
        <end position="380"/>
    </location>
</feature>
<dbReference type="SUPFAM" id="SSF47203">
    <property type="entry name" value="Acyl-CoA dehydrogenase C-terminal domain-like"/>
    <property type="match status" value="1"/>
</dbReference>
<dbReference type="AlphaFoldDB" id="A0A7W5C5E1"/>
<dbReference type="GO" id="GO:0050660">
    <property type="term" value="F:flavin adenine dinucleotide binding"/>
    <property type="evidence" value="ECO:0007669"/>
    <property type="project" value="InterPro"/>
</dbReference>
<keyword evidence="3 8" id="KW-0285">Flavoprotein</keyword>
<keyword evidence="4 8" id="KW-0274">FAD</keyword>
<dbReference type="EMBL" id="JACHXW010000004">
    <property type="protein sequence ID" value="MBB3151503.1"/>
    <property type="molecule type" value="Genomic_DNA"/>
</dbReference>
<evidence type="ECO:0000256" key="4">
    <source>
        <dbReference type="ARBA" id="ARBA00022827"/>
    </source>
</evidence>
<name>A0A7W5C5E1_9BACL</name>
<dbReference type="Pfam" id="PF02770">
    <property type="entry name" value="Acyl-CoA_dh_M"/>
    <property type="match status" value="1"/>
</dbReference>
<dbReference type="PANTHER" id="PTHR43884">
    <property type="entry name" value="ACYL-COA DEHYDROGENASE"/>
    <property type="match status" value="1"/>
</dbReference>
<evidence type="ECO:0000256" key="6">
    <source>
        <dbReference type="ARBA" id="ARBA00052546"/>
    </source>
</evidence>
<dbReference type="InterPro" id="IPR046373">
    <property type="entry name" value="Acyl-CoA_Oxase/DH_mid-dom_sf"/>
</dbReference>
<evidence type="ECO:0000259" key="11">
    <source>
        <dbReference type="Pfam" id="PF02771"/>
    </source>
</evidence>
<evidence type="ECO:0000313" key="13">
    <source>
        <dbReference type="Proteomes" id="UP000518605"/>
    </source>
</evidence>
<dbReference type="PROSITE" id="PS00072">
    <property type="entry name" value="ACYL_COA_DH_1"/>
    <property type="match status" value="1"/>
</dbReference>
<dbReference type="InterPro" id="IPR037069">
    <property type="entry name" value="AcylCoA_DH/ox_N_sf"/>
</dbReference>
<dbReference type="InterPro" id="IPR006089">
    <property type="entry name" value="Acyl-CoA_DH_CS"/>
</dbReference>
<evidence type="ECO:0000256" key="5">
    <source>
        <dbReference type="ARBA" id="ARBA00023002"/>
    </source>
</evidence>
<gene>
    <name evidence="12" type="ORF">FHS16_001549</name>
</gene>
<comment type="catalytic activity">
    <reaction evidence="6">
        <text>a 2,3-saturated acyl-CoA + A = a 2,3-dehydroacyl-CoA + AH2</text>
        <dbReference type="Rhea" id="RHEA:48608"/>
        <dbReference type="ChEBI" id="CHEBI:13193"/>
        <dbReference type="ChEBI" id="CHEBI:17499"/>
        <dbReference type="ChEBI" id="CHEBI:60015"/>
        <dbReference type="ChEBI" id="CHEBI:65111"/>
    </reaction>
</comment>
<keyword evidence="5 8" id="KW-0560">Oxidoreductase</keyword>
<protein>
    <recommendedName>
        <fullName evidence="7">Acyl-CoA dehydrogenase</fullName>
    </recommendedName>
</protein>
<evidence type="ECO:0000313" key="12">
    <source>
        <dbReference type="EMBL" id="MBB3151503.1"/>
    </source>
</evidence>
<dbReference type="SUPFAM" id="SSF56645">
    <property type="entry name" value="Acyl-CoA dehydrogenase NM domain-like"/>
    <property type="match status" value="1"/>
</dbReference>
<dbReference type="PANTHER" id="PTHR43884:SF12">
    <property type="entry name" value="ISOVALERYL-COA DEHYDROGENASE, MITOCHONDRIAL-RELATED"/>
    <property type="match status" value="1"/>
</dbReference>
<dbReference type="Gene3D" id="1.10.540.10">
    <property type="entry name" value="Acyl-CoA dehydrogenase/oxidase, N-terminal domain"/>
    <property type="match status" value="1"/>
</dbReference>
<dbReference type="Gene3D" id="1.20.140.10">
    <property type="entry name" value="Butyryl-CoA Dehydrogenase, subunit A, domain 3"/>
    <property type="match status" value="1"/>
</dbReference>
<dbReference type="FunFam" id="1.20.140.10:FF:000004">
    <property type="entry name" value="Acyl-CoA dehydrogenase FadE25"/>
    <property type="match status" value="1"/>
</dbReference>
<evidence type="ECO:0000259" key="9">
    <source>
        <dbReference type="Pfam" id="PF00441"/>
    </source>
</evidence>
<reference evidence="12 13" key="1">
    <citation type="submission" date="2020-08" db="EMBL/GenBank/DDBJ databases">
        <title>Genomic Encyclopedia of Type Strains, Phase III (KMG-III): the genomes of soil and plant-associated and newly described type strains.</title>
        <authorList>
            <person name="Whitman W."/>
        </authorList>
    </citation>
    <scope>NUCLEOTIDE SEQUENCE [LARGE SCALE GENOMIC DNA]</scope>
    <source>
        <strain evidence="12 13">CECT 8234</strain>
    </source>
</reference>
<dbReference type="GO" id="GO:0003995">
    <property type="term" value="F:acyl-CoA dehydrogenase activity"/>
    <property type="evidence" value="ECO:0007669"/>
    <property type="project" value="InterPro"/>
</dbReference>
<evidence type="ECO:0000256" key="8">
    <source>
        <dbReference type="RuleBase" id="RU362125"/>
    </source>
</evidence>
<dbReference type="InterPro" id="IPR009100">
    <property type="entry name" value="AcylCoA_DH/oxidase_NM_dom_sf"/>
</dbReference>
<comment type="caution">
    <text evidence="12">The sequence shown here is derived from an EMBL/GenBank/DDBJ whole genome shotgun (WGS) entry which is preliminary data.</text>
</comment>
<organism evidence="12 13">
    <name type="scientific">Paenibacillus endophyticus</name>
    <dbReference type="NCBI Taxonomy" id="1294268"/>
    <lineage>
        <taxon>Bacteria</taxon>
        <taxon>Bacillati</taxon>
        <taxon>Bacillota</taxon>
        <taxon>Bacilli</taxon>
        <taxon>Bacillales</taxon>
        <taxon>Paenibacillaceae</taxon>
        <taxon>Paenibacillus</taxon>
    </lineage>
</organism>
<comment type="similarity">
    <text evidence="2 8">Belongs to the acyl-CoA dehydrogenase family.</text>
</comment>
<dbReference type="Pfam" id="PF02771">
    <property type="entry name" value="Acyl-CoA_dh_N"/>
    <property type="match status" value="1"/>
</dbReference>
<dbReference type="InterPro" id="IPR009075">
    <property type="entry name" value="AcylCo_DH/oxidase_C"/>
</dbReference>
<dbReference type="Proteomes" id="UP000518605">
    <property type="component" value="Unassembled WGS sequence"/>
</dbReference>
<feature type="domain" description="Acyl-CoA dehydrogenase/oxidase N-terminal" evidence="11">
    <location>
        <begin position="8"/>
        <end position="120"/>
    </location>
</feature>
<evidence type="ECO:0000256" key="2">
    <source>
        <dbReference type="ARBA" id="ARBA00009347"/>
    </source>
</evidence>
<dbReference type="InterPro" id="IPR036250">
    <property type="entry name" value="AcylCo_DH-like_C"/>
</dbReference>